<dbReference type="RefSeq" id="WP_314805235.1">
    <property type="nucleotide sequence ID" value="NZ_CP130319.1"/>
</dbReference>
<protein>
    <submittedName>
        <fullName evidence="2">Extracellular solute-binding protein</fullName>
    </submittedName>
</protein>
<dbReference type="SUPFAM" id="SSF53850">
    <property type="entry name" value="Periplasmic binding protein-like II"/>
    <property type="match status" value="1"/>
</dbReference>
<keyword evidence="3" id="KW-1185">Reference proteome</keyword>
<dbReference type="Proteomes" id="UP001304650">
    <property type="component" value="Chromosome"/>
</dbReference>
<organism evidence="2 3">
    <name type="scientific">Paenibacillus roseopurpureus</name>
    <dbReference type="NCBI Taxonomy" id="2918901"/>
    <lineage>
        <taxon>Bacteria</taxon>
        <taxon>Bacillati</taxon>
        <taxon>Bacillota</taxon>
        <taxon>Bacilli</taxon>
        <taxon>Bacillales</taxon>
        <taxon>Paenibacillaceae</taxon>
        <taxon>Paenibacillus</taxon>
    </lineage>
</organism>
<accession>A0AA96RPN7</accession>
<dbReference type="AlphaFoldDB" id="A0AA96RPN7"/>
<name>A0AA96RPN7_9BACL</name>
<proteinExistence type="predicted"/>
<sequence length="529" mass="58941">MKANQRIWTGVTAAALMTSVLTACTSSNNEPAQGQAAATSKPAQPASFTILSNDGGNPYAKQVKPDDKYFKEASRLFSEFSGKPTTVNWQYLDAATYSQLLSVRFASNDLTEVISSTSITDKGHPTAVENGAFLPLNELLDKYGQNIKKKVPQYVWDNPSISRDGKIYAIPKLLTPLNPKGLYYRKDWLDKLGLKPPETLEDYLAYFEAVKTKDPNGNGQADEIGYPLRGGINFGDSFFGYFGANPGSWTFTDGKFIPDIIRPEMKQAIAFYKQLYDKGYINKDFATINAADWSKLILSDKAALWTYDLRNVADYTTEKFAGKSAKVDFLPGPKNAQGKINIGDRGLGVAKVFMINAKSKNPERFVEYMNWIYSDDAKKTEFFDFGIEGQNFAKKDGKIEWNAFGPENKDDKVFYQTMMNPSWDARMDLAVVEKTGTVDKAALQRAIGYTETNLGDNQALNMPALESIKTKPELGIDAGSLFLDMFAKVVSGKENTDTAFDKFVSDWKKRGGDDAIKEATDWYNKTKKK</sequence>
<feature type="signal peptide" evidence="1">
    <location>
        <begin position="1"/>
        <end position="23"/>
    </location>
</feature>
<evidence type="ECO:0000313" key="2">
    <source>
        <dbReference type="EMBL" id="WNR46837.1"/>
    </source>
</evidence>
<dbReference type="PANTHER" id="PTHR43649">
    <property type="entry name" value="ARABINOSE-BINDING PROTEIN-RELATED"/>
    <property type="match status" value="1"/>
</dbReference>
<feature type="chain" id="PRO_5041650821" evidence="1">
    <location>
        <begin position="24"/>
        <end position="529"/>
    </location>
</feature>
<reference evidence="2" key="1">
    <citation type="submission" date="2022-02" db="EMBL/GenBank/DDBJ databases">
        <title>Paenibacillus sp. MBLB1832 Whole Genome Shotgun Sequencing.</title>
        <authorList>
            <person name="Hwang C.Y."/>
            <person name="Cho E.-S."/>
            <person name="Seo M.-J."/>
        </authorList>
    </citation>
    <scope>NUCLEOTIDE SEQUENCE</scope>
    <source>
        <strain evidence="2">MBLB1832</strain>
    </source>
</reference>
<evidence type="ECO:0000256" key="1">
    <source>
        <dbReference type="SAM" id="SignalP"/>
    </source>
</evidence>
<evidence type="ECO:0000313" key="3">
    <source>
        <dbReference type="Proteomes" id="UP001304650"/>
    </source>
</evidence>
<dbReference type="InterPro" id="IPR050490">
    <property type="entry name" value="Bact_solute-bd_prot1"/>
</dbReference>
<gene>
    <name evidence="2" type="ORF">MJB10_12335</name>
</gene>
<dbReference type="PANTHER" id="PTHR43649:SF12">
    <property type="entry name" value="DIACETYLCHITOBIOSE BINDING PROTEIN DASA"/>
    <property type="match status" value="1"/>
</dbReference>
<dbReference type="Gene3D" id="3.40.190.10">
    <property type="entry name" value="Periplasmic binding protein-like II"/>
    <property type="match status" value="2"/>
</dbReference>
<dbReference type="KEGG" id="proo:MJB10_12335"/>
<dbReference type="Pfam" id="PF01547">
    <property type="entry name" value="SBP_bac_1"/>
    <property type="match status" value="1"/>
</dbReference>
<keyword evidence="1" id="KW-0732">Signal</keyword>
<dbReference type="InterPro" id="IPR006059">
    <property type="entry name" value="SBP"/>
</dbReference>
<dbReference type="PROSITE" id="PS51257">
    <property type="entry name" value="PROKAR_LIPOPROTEIN"/>
    <property type="match status" value="1"/>
</dbReference>
<dbReference type="EMBL" id="CP130319">
    <property type="protein sequence ID" value="WNR46837.1"/>
    <property type="molecule type" value="Genomic_DNA"/>
</dbReference>